<dbReference type="SUPFAM" id="SSF54427">
    <property type="entry name" value="NTF2-like"/>
    <property type="match status" value="1"/>
</dbReference>
<dbReference type="EMBL" id="BAABJM010000004">
    <property type="protein sequence ID" value="GAA5061065.1"/>
    <property type="molecule type" value="Genomic_DNA"/>
</dbReference>
<proteinExistence type="predicted"/>
<evidence type="ECO:0000313" key="2">
    <source>
        <dbReference type="Proteomes" id="UP001500603"/>
    </source>
</evidence>
<dbReference type="Gene3D" id="3.10.450.50">
    <property type="match status" value="1"/>
</dbReference>
<evidence type="ECO:0008006" key="3">
    <source>
        <dbReference type="Google" id="ProtNLM"/>
    </source>
</evidence>
<dbReference type="Proteomes" id="UP001500603">
    <property type="component" value="Unassembled WGS sequence"/>
</dbReference>
<keyword evidence="2" id="KW-1185">Reference proteome</keyword>
<comment type="caution">
    <text evidence="1">The sequence shown here is derived from an EMBL/GenBank/DDBJ whole genome shotgun (WGS) entry which is preliminary data.</text>
</comment>
<evidence type="ECO:0000313" key="1">
    <source>
        <dbReference type="EMBL" id="GAA5061065.1"/>
    </source>
</evidence>
<reference evidence="2" key="1">
    <citation type="journal article" date="2019" name="Int. J. Syst. Evol. Microbiol.">
        <title>The Global Catalogue of Microorganisms (GCM) 10K type strain sequencing project: providing services to taxonomists for standard genome sequencing and annotation.</title>
        <authorList>
            <consortium name="The Broad Institute Genomics Platform"/>
            <consortium name="The Broad Institute Genome Sequencing Center for Infectious Disease"/>
            <person name="Wu L."/>
            <person name="Ma J."/>
        </authorList>
    </citation>
    <scope>NUCLEOTIDE SEQUENCE [LARGE SCALE GENOMIC DNA]</scope>
    <source>
        <strain evidence="2">JCM 18298</strain>
    </source>
</reference>
<name>A0ABP9KND6_9NOCA</name>
<protein>
    <recommendedName>
        <fullName evidence="3">Nuclear transport factor 2 family protein</fullName>
    </recommendedName>
</protein>
<organism evidence="1 2">
    <name type="scientific">Nocardia callitridis</name>
    <dbReference type="NCBI Taxonomy" id="648753"/>
    <lineage>
        <taxon>Bacteria</taxon>
        <taxon>Bacillati</taxon>
        <taxon>Actinomycetota</taxon>
        <taxon>Actinomycetes</taxon>
        <taxon>Mycobacteriales</taxon>
        <taxon>Nocardiaceae</taxon>
        <taxon>Nocardia</taxon>
    </lineage>
</organism>
<gene>
    <name evidence="1" type="ORF">GCM10023318_43230</name>
</gene>
<accession>A0ABP9KND6</accession>
<sequence length="293" mass="34215">MGVSVTNPILASGIRHYIDIMRFYMNRVIHLECGAATSWPPQWSCERCAMFNEEQFQQALRQPRLSKPIPEFLNSNRAVPIRAIPEAELQVSTLRWFEDFERKLEFYSKLGADLSWVMEWAKKYWWSFLVRDMSVNDELYSADIRYTDVTTFGRTIVGIDEFVKYNFAFFDAIPDWRYDPLPNQVYLDVTPEGRVRTMIRYIGSGHWTGPLRLYPYDESAPVIYGNGRFIQCPAVDRYHFNADGLMEEGETLYDFLDATQRGGVLPRDDSWQFRTLMAASKVPALLSRFGTKR</sequence>
<dbReference type="InterPro" id="IPR032710">
    <property type="entry name" value="NTF2-like_dom_sf"/>
</dbReference>